<reference evidence="2 3" key="1">
    <citation type="submission" date="2018-03" db="EMBL/GenBank/DDBJ databases">
        <title>Blue discolouration in mozzarella cheese caused by Pseudomonas fluorescens.</title>
        <authorList>
            <person name="Chiesa F."/>
            <person name="Dalmasso A."/>
            <person name="Lomonaco S."/>
        </authorList>
    </citation>
    <scope>NUCLEOTIDE SEQUENCE [LARGE SCALE GENOMIC DNA]</scope>
    <source>
        <strain evidence="2 3">11293</strain>
    </source>
</reference>
<protein>
    <submittedName>
        <fullName evidence="2">Uncharacterized protein</fullName>
    </submittedName>
</protein>
<evidence type="ECO:0000313" key="3">
    <source>
        <dbReference type="Proteomes" id="UP000239731"/>
    </source>
</evidence>
<feature type="transmembrane region" description="Helical" evidence="1">
    <location>
        <begin position="20"/>
        <end position="41"/>
    </location>
</feature>
<sequence>MGSNENLESRESRIEKLESVHRISLLGIVGFVALTVVGIAFADHLSVSRVAVGIIGVTFVMAFAVQRQRVGSLLKAVHHEPLKIPMSNEREEPSLKAELEQRFALEEVFAAGQGVVAISPDMTDQQILVLIKSAFLWSKGKAFKVVSPAYKPE</sequence>
<dbReference type="Proteomes" id="UP000239731">
    <property type="component" value="Unassembled WGS sequence"/>
</dbReference>
<accession>A0A2T0HMY6</accession>
<evidence type="ECO:0000256" key="1">
    <source>
        <dbReference type="SAM" id="Phobius"/>
    </source>
</evidence>
<feature type="transmembrane region" description="Helical" evidence="1">
    <location>
        <begin position="47"/>
        <end position="65"/>
    </location>
</feature>
<dbReference type="AlphaFoldDB" id="A0A2T0HMY6"/>
<gene>
    <name evidence="2" type="ORF">C7A10_28815</name>
</gene>
<keyword evidence="1" id="KW-0812">Transmembrane</keyword>
<name>A0A2T0HMY6_PSEFL</name>
<keyword evidence="1" id="KW-0472">Membrane</keyword>
<dbReference type="EMBL" id="PVUH01000030">
    <property type="protein sequence ID" value="PRW84440.1"/>
    <property type="molecule type" value="Genomic_DNA"/>
</dbReference>
<comment type="caution">
    <text evidence="2">The sequence shown here is derived from an EMBL/GenBank/DDBJ whole genome shotgun (WGS) entry which is preliminary data.</text>
</comment>
<keyword evidence="1" id="KW-1133">Transmembrane helix</keyword>
<dbReference type="RefSeq" id="WP_106118604.1">
    <property type="nucleotide sequence ID" value="NZ_PVUH01000030.1"/>
</dbReference>
<evidence type="ECO:0000313" key="2">
    <source>
        <dbReference type="EMBL" id="PRW84440.1"/>
    </source>
</evidence>
<proteinExistence type="predicted"/>
<organism evidence="2 3">
    <name type="scientific">Pseudomonas fluorescens</name>
    <dbReference type="NCBI Taxonomy" id="294"/>
    <lineage>
        <taxon>Bacteria</taxon>
        <taxon>Pseudomonadati</taxon>
        <taxon>Pseudomonadota</taxon>
        <taxon>Gammaproteobacteria</taxon>
        <taxon>Pseudomonadales</taxon>
        <taxon>Pseudomonadaceae</taxon>
        <taxon>Pseudomonas</taxon>
    </lineage>
</organism>